<proteinExistence type="inferred from homology"/>
<protein>
    <submittedName>
        <fullName evidence="13">Malectin domain-containing carbohydrate-binding protein</fullName>
    </submittedName>
</protein>
<evidence type="ECO:0000256" key="1">
    <source>
        <dbReference type="ARBA" id="ARBA00004115"/>
    </source>
</evidence>
<keyword evidence="13" id="KW-0614">Plasmid</keyword>
<keyword evidence="5" id="KW-0677">Repeat</keyword>
<comment type="similarity">
    <text evidence="2">Belongs to the malectin family.</text>
</comment>
<evidence type="ECO:0000313" key="13">
    <source>
        <dbReference type="EMBL" id="UOQ69963.1"/>
    </source>
</evidence>
<dbReference type="InterPro" id="IPR001480">
    <property type="entry name" value="Bulb-type_lectin_dom"/>
</dbReference>
<geneLocation type="plasmid" evidence="13 14">
    <name>unnamed9</name>
</geneLocation>
<evidence type="ECO:0000256" key="10">
    <source>
        <dbReference type="ARBA" id="ARBA00023277"/>
    </source>
</evidence>
<evidence type="ECO:0000256" key="2">
    <source>
        <dbReference type="ARBA" id="ARBA00009141"/>
    </source>
</evidence>
<evidence type="ECO:0000313" key="14">
    <source>
        <dbReference type="Proteomes" id="UP000830401"/>
    </source>
</evidence>
<evidence type="ECO:0000256" key="7">
    <source>
        <dbReference type="ARBA" id="ARBA00022989"/>
    </source>
</evidence>
<dbReference type="InterPro" id="IPR039155">
    <property type="entry name" value="MLEC"/>
</dbReference>
<keyword evidence="4" id="KW-0732">Signal</keyword>
<evidence type="ECO:0000256" key="3">
    <source>
        <dbReference type="ARBA" id="ARBA00022692"/>
    </source>
</evidence>
<dbReference type="InterPro" id="IPR011047">
    <property type="entry name" value="Quinoprotein_ADH-like_sf"/>
</dbReference>
<organism evidence="13 14">
    <name type="scientific">Hymenobacter volaticus</name>
    <dbReference type="NCBI Taxonomy" id="2932254"/>
    <lineage>
        <taxon>Bacteria</taxon>
        <taxon>Pseudomonadati</taxon>
        <taxon>Bacteroidota</taxon>
        <taxon>Cytophagia</taxon>
        <taxon>Cytophagales</taxon>
        <taxon>Hymenobacteraceae</taxon>
        <taxon>Hymenobacter</taxon>
    </lineage>
</organism>
<dbReference type="InterPro" id="IPR021720">
    <property type="entry name" value="Malectin_dom"/>
</dbReference>
<dbReference type="Pfam" id="PF11721">
    <property type="entry name" value="Malectin"/>
    <property type="match status" value="2"/>
</dbReference>
<dbReference type="SUPFAM" id="SSF49785">
    <property type="entry name" value="Galactose-binding domain-like"/>
    <property type="match status" value="2"/>
</dbReference>
<evidence type="ECO:0000256" key="9">
    <source>
        <dbReference type="ARBA" id="ARBA00023180"/>
    </source>
</evidence>
<keyword evidence="7" id="KW-1133">Transmembrane helix</keyword>
<keyword evidence="3" id="KW-0812">Transmembrane</keyword>
<keyword evidence="14" id="KW-1185">Reference proteome</keyword>
<keyword evidence="10" id="KW-0119">Carbohydrate metabolism</keyword>
<dbReference type="PROSITE" id="PS50927">
    <property type="entry name" value="BULB_LECTIN"/>
    <property type="match status" value="1"/>
</dbReference>
<dbReference type="PANTHER" id="PTHR13460:SF0">
    <property type="entry name" value="MALECTIN"/>
    <property type="match status" value="1"/>
</dbReference>
<keyword evidence="8" id="KW-0472">Membrane</keyword>
<dbReference type="SUPFAM" id="SSF50998">
    <property type="entry name" value="Quinoprotein alcohol dehydrogenase-like"/>
    <property type="match status" value="1"/>
</dbReference>
<dbReference type="InterPro" id="IPR011042">
    <property type="entry name" value="6-blade_b-propeller_TolB-like"/>
</dbReference>
<comment type="subcellular location">
    <subcellularLocation>
        <location evidence="1">Endoplasmic reticulum membrane</location>
        <topology evidence="1">Single-pass type I membrane protein</topology>
    </subcellularLocation>
</comment>
<dbReference type="InterPro" id="IPR008979">
    <property type="entry name" value="Galactose-bd-like_sf"/>
</dbReference>
<dbReference type="InterPro" id="IPR003410">
    <property type="entry name" value="HYR_dom"/>
</dbReference>
<dbReference type="Gene3D" id="2.120.10.30">
    <property type="entry name" value="TolB, C-terminal domain"/>
    <property type="match status" value="1"/>
</dbReference>
<reference evidence="13" key="1">
    <citation type="submission" date="2022-04" db="EMBL/GenBank/DDBJ databases">
        <title>Hymenobacter sp. isolated from the air.</title>
        <authorList>
            <person name="Won M."/>
            <person name="Lee C.-M."/>
            <person name="Woen H.-Y."/>
            <person name="Kwon S.-W."/>
        </authorList>
    </citation>
    <scope>NUCLEOTIDE SEQUENCE</scope>
    <source>
        <strain evidence="13">5420S-77</strain>
        <plasmid evidence="13">unnamed9</plasmid>
    </source>
</reference>
<dbReference type="Gene3D" id="2.60.120.430">
    <property type="entry name" value="Galactose-binding lectin"/>
    <property type="match status" value="2"/>
</dbReference>
<keyword evidence="9" id="KW-0325">Glycoprotein</keyword>
<accession>A0ABY4GGH3</accession>
<evidence type="ECO:0000256" key="8">
    <source>
        <dbReference type="ARBA" id="ARBA00023136"/>
    </source>
</evidence>
<evidence type="ECO:0000259" key="12">
    <source>
        <dbReference type="PROSITE" id="PS50927"/>
    </source>
</evidence>
<feature type="domain" description="Bulb-type lectin" evidence="12">
    <location>
        <begin position="1"/>
        <end position="97"/>
    </location>
</feature>
<feature type="domain" description="HYR" evidence="11">
    <location>
        <begin position="240"/>
        <end position="326"/>
    </location>
</feature>
<evidence type="ECO:0000256" key="4">
    <source>
        <dbReference type="ARBA" id="ARBA00022729"/>
    </source>
</evidence>
<dbReference type="Pfam" id="PF02494">
    <property type="entry name" value="HYR"/>
    <property type="match status" value="1"/>
</dbReference>
<keyword evidence="6" id="KW-0256">Endoplasmic reticulum</keyword>
<sequence length="820" mass="85030">MRGGSGQELWQAHYDGPNQALDQATALALDGAGNVLVTGTSNAAYATLKYAGSSGQQLWQARYPGPGPAQASSLTLDPAGNVYVTGRAVDTSSSSAEVATVKYAAADGQQLWETRYAGLSPTAPGAVGVALDAAGHVYVAGTTTLGGGTYFALQYAQSSDTPPIFVVPNPIRALAAEGECGASVAFAATATGTPAPTLTYALPSGPITSPHLFPVGVSTVTVTATSSTGTQTQAFTVTVVDTEPPTLAAPTDITLSTDAGSCYASPFLPPPAATDRCGPVSVTGVRSDSWSVSSSFPIGTTTIIWTATDEAGNYTVSAPQLVHVRDQTIPIVRTQDISVRLVNGRATVTVEQVDNGSRDPCGFSEMTLSRTEFTAADLGPNRVTLTVTDDSGNAASAEAVVTILPAAPTSGVARYRLHAGGGPVNTSQGLFAADQYAADGAVFSTDQPIAGTDEDALYQTERYGRFTYHLPVPNGQYMVRLHFAEIYWRAPGQRVFDVAAEGTTVLQAYDIVQKVGPLTATTETFSVTVRDGQLTLAFVPGAAGTDLPKVSAIEVLEVVPTAVLRLNAGADTLSTSLGRFAADQYMAGGVPFATTAPIAGTEDDALYQSERYGTFRYNLPVPNGTYTVKLHFAELYWNAPGQRVFDVTAEGTPVLQAYDIVQKVGPLTATTESFLVTVTDGVLSLAFAPGAGGVDQPKVSAIEVLSESAVSPVAAARPAASPLATVAPAKLPVYSAQVKLYPNPSTDGRVTVELPAAFQGEVSYTLVSALGTTLSQGRRTVSTAGQSLTFDFSPQLAAEGLYYLHLHGAKGQAHVKLLRK</sequence>
<gene>
    <name evidence="13" type="ORF">MUN86_30900</name>
</gene>
<evidence type="ECO:0000256" key="6">
    <source>
        <dbReference type="ARBA" id="ARBA00022824"/>
    </source>
</evidence>
<dbReference type="Proteomes" id="UP000830401">
    <property type="component" value="Plasmid unnamed9"/>
</dbReference>
<dbReference type="EMBL" id="CP095070">
    <property type="protein sequence ID" value="UOQ69963.1"/>
    <property type="molecule type" value="Genomic_DNA"/>
</dbReference>
<evidence type="ECO:0000259" key="11">
    <source>
        <dbReference type="PROSITE" id="PS50825"/>
    </source>
</evidence>
<dbReference type="PROSITE" id="PS50825">
    <property type="entry name" value="HYR"/>
    <property type="match status" value="1"/>
</dbReference>
<name>A0ABY4GGH3_9BACT</name>
<dbReference type="PANTHER" id="PTHR13460">
    <property type="match status" value="1"/>
</dbReference>
<evidence type="ECO:0000256" key="5">
    <source>
        <dbReference type="ARBA" id="ARBA00022737"/>
    </source>
</evidence>